<dbReference type="PIRSF" id="PIRSF012641">
    <property type="entry name" value="UCP012641"/>
    <property type="match status" value="1"/>
</dbReference>
<dbReference type="InterPro" id="IPR011201">
    <property type="entry name" value="Zinc-ribbon_6_bact"/>
</dbReference>
<dbReference type="Pfam" id="PF15887">
    <property type="entry name" value="Peptidase_Mx"/>
    <property type="match status" value="1"/>
</dbReference>
<evidence type="ECO:0000313" key="3">
    <source>
        <dbReference type="Proteomes" id="UP001501598"/>
    </source>
</evidence>
<sequence length="329" mass="36592">MRSFACPHCSSLVYFENSVCLNCHSEISYSRRARSLVLTSTGRACANVVTATCNWLVTGDNALCDCCALTRTRPADEDTEGMRAFALTEQAKRRLLFQIDDLGLPLADRTADPAGGLAFDLLSSAREQVITGHDSGIVTLDLAEGDSGHREQMRVQLAEPYRTLLGHLRHETGHWYWEVLVDRPGNTAGFRELFGDESASYAEALKRHYSAEPTGWEDTHVSAYATMHPWEDWAETFAHYLHIRDTSQTAAAFGIAVHGPALESEPEQSEKDFDALIETWLPLTAALNAVNRSMGYEDLYPFVLAPRVLDKLRYVHDLVIAKPEYVPAG</sequence>
<name>A0ABP8RT80_9PSEU</name>
<feature type="domain" description="Zinc-ribbon" evidence="1">
    <location>
        <begin position="4"/>
        <end position="76"/>
    </location>
</feature>
<evidence type="ECO:0000259" key="1">
    <source>
        <dbReference type="Pfam" id="PF10005"/>
    </source>
</evidence>
<protein>
    <submittedName>
        <fullName evidence="2">Zinc-binding metallopeptidase</fullName>
    </submittedName>
</protein>
<dbReference type="Proteomes" id="UP001501598">
    <property type="component" value="Unassembled WGS sequence"/>
</dbReference>
<proteinExistence type="predicted"/>
<evidence type="ECO:0000313" key="2">
    <source>
        <dbReference type="EMBL" id="GAA4548177.1"/>
    </source>
</evidence>
<organism evidence="2 3">
    <name type="scientific">Pseudonocardia xishanensis</name>
    <dbReference type="NCBI Taxonomy" id="630995"/>
    <lineage>
        <taxon>Bacteria</taxon>
        <taxon>Bacillati</taxon>
        <taxon>Actinomycetota</taxon>
        <taxon>Actinomycetes</taxon>
        <taxon>Pseudonocardiales</taxon>
        <taxon>Pseudonocardiaceae</taxon>
        <taxon>Pseudonocardia</taxon>
    </lineage>
</organism>
<dbReference type="Pfam" id="PF10005">
    <property type="entry name" value="Zn_ribbon_DZR_6"/>
    <property type="match status" value="1"/>
</dbReference>
<dbReference type="RefSeq" id="WP_345418863.1">
    <property type="nucleotide sequence ID" value="NZ_BAABGT010000038.1"/>
</dbReference>
<keyword evidence="3" id="KW-1185">Reference proteome</keyword>
<accession>A0ABP8RT80</accession>
<dbReference type="EMBL" id="BAABGT010000038">
    <property type="protein sequence ID" value="GAA4548177.1"/>
    <property type="molecule type" value="Genomic_DNA"/>
</dbReference>
<dbReference type="InterPro" id="IPR031321">
    <property type="entry name" value="UCP012641"/>
</dbReference>
<gene>
    <name evidence="2" type="ORF">GCM10023175_33950</name>
</gene>
<comment type="caution">
    <text evidence="2">The sequence shown here is derived from an EMBL/GenBank/DDBJ whole genome shotgun (WGS) entry which is preliminary data.</text>
</comment>
<reference evidence="3" key="1">
    <citation type="journal article" date="2019" name="Int. J. Syst. Evol. Microbiol.">
        <title>The Global Catalogue of Microorganisms (GCM) 10K type strain sequencing project: providing services to taxonomists for standard genome sequencing and annotation.</title>
        <authorList>
            <consortium name="The Broad Institute Genomics Platform"/>
            <consortium name="The Broad Institute Genome Sequencing Center for Infectious Disease"/>
            <person name="Wu L."/>
            <person name="Ma J."/>
        </authorList>
    </citation>
    <scope>NUCLEOTIDE SEQUENCE [LARGE SCALE GENOMIC DNA]</scope>
    <source>
        <strain evidence="3">JCM 17906</strain>
    </source>
</reference>